<dbReference type="GO" id="GO:0008076">
    <property type="term" value="C:voltage-gated potassium channel complex"/>
    <property type="evidence" value="ECO:0007669"/>
    <property type="project" value="InterPro"/>
</dbReference>
<name>A0A399RQU1_9PROT</name>
<keyword evidence="15" id="KW-1185">Reference proteome</keyword>
<evidence type="ECO:0000256" key="8">
    <source>
        <dbReference type="ARBA" id="ARBA00023065"/>
    </source>
</evidence>
<gene>
    <name evidence="14" type="ORF">D1223_00485</name>
</gene>
<evidence type="ECO:0000256" key="3">
    <source>
        <dbReference type="ARBA" id="ARBA00022538"/>
    </source>
</evidence>
<keyword evidence="5" id="KW-0631">Potassium channel</keyword>
<feature type="transmembrane region" description="Helical" evidence="12">
    <location>
        <begin position="21"/>
        <end position="44"/>
    </location>
</feature>
<dbReference type="InterPro" id="IPR005821">
    <property type="entry name" value="Ion_trans_dom"/>
</dbReference>
<evidence type="ECO:0000256" key="6">
    <source>
        <dbReference type="ARBA" id="ARBA00022958"/>
    </source>
</evidence>
<dbReference type="PRINTS" id="PR01459">
    <property type="entry name" value="KCNQCHANNEL"/>
</dbReference>
<feature type="domain" description="Ion transport" evidence="13">
    <location>
        <begin position="26"/>
        <end position="254"/>
    </location>
</feature>
<proteinExistence type="predicted"/>
<evidence type="ECO:0000256" key="4">
    <source>
        <dbReference type="ARBA" id="ARBA00022692"/>
    </source>
</evidence>
<accession>A0A399RQU1</accession>
<dbReference type="InterPro" id="IPR003937">
    <property type="entry name" value="K_chnl_volt-dep_KCNQ"/>
</dbReference>
<dbReference type="InterPro" id="IPR028325">
    <property type="entry name" value="VG_K_chnl"/>
</dbReference>
<feature type="transmembrane region" description="Helical" evidence="12">
    <location>
        <begin position="225"/>
        <end position="249"/>
    </location>
</feature>
<keyword evidence="6" id="KW-0630">Potassium</keyword>
<dbReference type="Pfam" id="PF00520">
    <property type="entry name" value="Ion_trans"/>
    <property type="match status" value="1"/>
</dbReference>
<feature type="coiled-coil region" evidence="11">
    <location>
        <begin position="251"/>
        <end position="278"/>
    </location>
</feature>
<evidence type="ECO:0000256" key="5">
    <source>
        <dbReference type="ARBA" id="ARBA00022826"/>
    </source>
</evidence>
<evidence type="ECO:0000259" key="13">
    <source>
        <dbReference type="Pfam" id="PF00520"/>
    </source>
</evidence>
<comment type="caution">
    <text evidence="14">The sequence shown here is derived from an EMBL/GenBank/DDBJ whole genome shotgun (WGS) entry which is preliminary data.</text>
</comment>
<dbReference type="PANTHER" id="PTHR11537:SF254">
    <property type="entry name" value="POTASSIUM VOLTAGE-GATED CHANNEL PROTEIN SHAB"/>
    <property type="match status" value="1"/>
</dbReference>
<comment type="subcellular location">
    <subcellularLocation>
        <location evidence="1">Membrane</location>
        <topology evidence="1">Multi-pass membrane protein</topology>
    </subcellularLocation>
</comment>
<evidence type="ECO:0000256" key="1">
    <source>
        <dbReference type="ARBA" id="ARBA00004141"/>
    </source>
</evidence>
<keyword evidence="8" id="KW-0406">Ion transport</keyword>
<dbReference type="Gene3D" id="1.10.287.70">
    <property type="match status" value="1"/>
</dbReference>
<dbReference type="GO" id="GO:0001508">
    <property type="term" value="P:action potential"/>
    <property type="evidence" value="ECO:0007669"/>
    <property type="project" value="TreeGrafter"/>
</dbReference>
<sequence length="283" mass="31460">MTQMGLRHRLYRQMEPNARDKTGLSPFNLFIVILVLLSFLALALETEPTMSDDWMLAIQWFNIAIIAIFAVEYLLRLWVAGEDPRYRGLKGRLRYIFSGYAMADLVAFLPELLWILFAPEDSSQQVVMVLRVLRLARLAKISRFIPAFDVLGATLNRAGQQLFTTLAMAMALVYVSAVILYFVEGVGGLQQESFASIPRAIWWAIATLTTVGYGDVYPVTPLGRFFASVIAIAGIGMVALPAGVFASAFSDELRERENAKLKARNEALEEEIETGEVAPKGDA</sequence>
<dbReference type="SUPFAM" id="SSF81324">
    <property type="entry name" value="Voltage-gated potassium channels"/>
    <property type="match status" value="1"/>
</dbReference>
<keyword evidence="7 12" id="KW-1133">Transmembrane helix</keyword>
<dbReference type="Proteomes" id="UP000266385">
    <property type="component" value="Unassembled WGS sequence"/>
</dbReference>
<dbReference type="OrthoDB" id="9799090at2"/>
<feature type="transmembrane region" description="Helical" evidence="12">
    <location>
        <begin position="195"/>
        <end position="213"/>
    </location>
</feature>
<evidence type="ECO:0000256" key="7">
    <source>
        <dbReference type="ARBA" id="ARBA00022989"/>
    </source>
</evidence>
<keyword evidence="3" id="KW-0633">Potassium transport</keyword>
<evidence type="ECO:0000256" key="9">
    <source>
        <dbReference type="ARBA" id="ARBA00023136"/>
    </source>
</evidence>
<evidence type="ECO:0000313" key="14">
    <source>
        <dbReference type="EMBL" id="RIJ33141.1"/>
    </source>
</evidence>
<feature type="transmembrane region" description="Helical" evidence="12">
    <location>
        <begin position="56"/>
        <end position="75"/>
    </location>
</feature>
<keyword evidence="2" id="KW-0813">Transport</keyword>
<keyword evidence="4 12" id="KW-0812">Transmembrane</keyword>
<keyword evidence="11" id="KW-0175">Coiled coil</keyword>
<dbReference type="PRINTS" id="PR00169">
    <property type="entry name" value="KCHANNEL"/>
</dbReference>
<protein>
    <submittedName>
        <fullName evidence="14">Ion transporter</fullName>
    </submittedName>
</protein>
<dbReference type="EMBL" id="QWFX01000005">
    <property type="protein sequence ID" value="RIJ33141.1"/>
    <property type="molecule type" value="Genomic_DNA"/>
</dbReference>
<evidence type="ECO:0000256" key="11">
    <source>
        <dbReference type="SAM" id="Coils"/>
    </source>
</evidence>
<dbReference type="GO" id="GO:0005249">
    <property type="term" value="F:voltage-gated potassium channel activity"/>
    <property type="evidence" value="ECO:0007669"/>
    <property type="project" value="InterPro"/>
</dbReference>
<keyword evidence="9 12" id="KW-0472">Membrane</keyword>
<dbReference type="PANTHER" id="PTHR11537">
    <property type="entry name" value="VOLTAGE-GATED POTASSIUM CHANNEL"/>
    <property type="match status" value="1"/>
</dbReference>
<evidence type="ECO:0000256" key="12">
    <source>
        <dbReference type="SAM" id="Phobius"/>
    </source>
</evidence>
<organism evidence="14 15">
    <name type="scientific">Henriciella mobilis</name>
    <dbReference type="NCBI Taxonomy" id="2305467"/>
    <lineage>
        <taxon>Bacteria</taxon>
        <taxon>Pseudomonadati</taxon>
        <taxon>Pseudomonadota</taxon>
        <taxon>Alphaproteobacteria</taxon>
        <taxon>Hyphomonadales</taxon>
        <taxon>Hyphomonadaceae</taxon>
        <taxon>Henriciella</taxon>
    </lineage>
</organism>
<feature type="transmembrane region" description="Helical" evidence="12">
    <location>
        <begin position="95"/>
        <end position="117"/>
    </location>
</feature>
<keyword evidence="10" id="KW-0407">Ion channel</keyword>
<dbReference type="AlphaFoldDB" id="A0A399RQU1"/>
<evidence type="ECO:0000256" key="10">
    <source>
        <dbReference type="ARBA" id="ARBA00023303"/>
    </source>
</evidence>
<evidence type="ECO:0000313" key="15">
    <source>
        <dbReference type="Proteomes" id="UP000266385"/>
    </source>
</evidence>
<feature type="transmembrane region" description="Helical" evidence="12">
    <location>
        <begin position="162"/>
        <end position="183"/>
    </location>
</feature>
<evidence type="ECO:0000256" key="2">
    <source>
        <dbReference type="ARBA" id="ARBA00022448"/>
    </source>
</evidence>
<reference evidence="14 15" key="1">
    <citation type="submission" date="2018-08" db="EMBL/GenBank/DDBJ databases">
        <title>Henriciella mobilis sp. nov., isolated from seawater.</title>
        <authorList>
            <person name="Cheng H."/>
            <person name="Wu Y.-H."/>
            <person name="Xu X.-W."/>
            <person name="Guo L.-L."/>
        </authorList>
    </citation>
    <scope>NUCLEOTIDE SEQUENCE [LARGE SCALE GENOMIC DNA]</scope>
    <source>
        <strain evidence="14 15">JN25</strain>
    </source>
</reference>